<dbReference type="PROSITE" id="PS51790">
    <property type="entry name" value="MSRB"/>
    <property type="match status" value="1"/>
</dbReference>
<feature type="binding site" evidence="6">
    <location>
        <position position="97"/>
    </location>
    <ligand>
        <name>Zn(2+)</name>
        <dbReference type="ChEBI" id="CHEBI:29105"/>
    </ligand>
</feature>
<dbReference type="PANTHER" id="PTHR10173">
    <property type="entry name" value="METHIONINE SULFOXIDE REDUCTASE"/>
    <property type="match status" value="1"/>
</dbReference>
<evidence type="ECO:0000259" key="7">
    <source>
        <dbReference type="PROSITE" id="PS51790"/>
    </source>
</evidence>
<dbReference type="GO" id="GO:0030091">
    <property type="term" value="P:protein repair"/>
    <property type="evidence" value="ECO:0007669"/>
    <property type="project" value="InterPro"/>
</dbReference>
<feature type="domain" description="MsrB" evidence="7">
    <location>
        <begin position="55"/>
        <end position="177"/>
    </location>
</feature>
<comment type="cofactor">
    <cofactor evidence="6">
        <name>Zn(2+)</name>
        <dbReference type="ChEBI" id="CHEBI:29105"/>
    </cofactor>
    <text evidence="6">Binds 1 zinc ion per subunit. The zinc ion is important for the structural integrity of the protein.</text>
</comment>
<dbReference type="NCBIfam" id="TIGR00357">
    <property type="entry name" value="peptide-methionine (R)-S-oxide reductase MsrB"/>
    <property type="match status" value="1"/>
</dbReference>
<reference evidence="8" key="1">
    <citation type="submission" date="2006-10" db="EMBL/GenBank/DDBJ databases">
        <title>Complete sequence of Solibacter usitatus Ellin6076.</title>
        <authorList>
            <consortium name="US DOE Joint Genome Institute"/>
            <person name="Copeland A."/>
            <person name="Lucas S."/>
            <person name="Lapidus A."/>
            <person name="Barry K."/>
            <person name="Detter J.C."/>
            <person name="Glavina del Rio T."/>
            <person name="Hammon N."/>
            <person name="Israni S."/>
            <person name="Dalin E."/>
            <person name="Tice H."/>
            <person name="Pitluck S."/>
            <person name="Thompson L.S."/>
            <person name="Brettin T."/>
            <person name="Bruce D."/>
            <person name="Han C."/>
            <person name="Tapia R."/>
            <person name="Gilna P."/>
            <person name="Schmutz J."/>
            <person name="Larimer F."/>
            <person name="Land M."/>
            <person name="Hauser L."/>
            <person name="Kyrpides N."/>
            <person name="Mikhailova N."/>
            <person name="Janssen P.H."/>
            <person name="Kuske C.R."/>
            <person name="Richardson P."/>
        </authorList>
    </citation>
    <scope>NUCLEOTIDE SEQUENCE</scope>
    <source>
        <strain evidence="8">Ellin6076</strain>
    </source>
</reference>
<accession>Q02CN3</accession>
<evidence type="ECO:0000256" key="5">
    <source>
        <dbReference type="ARBA" id="ARBA00048488"/>
    </source>
</evidence>
<dbReference type="InterPro" id="IPR028427">
    <property type="entry name" value="Met_Sox_Rdtase_MsrB"/>
</dbReference>
<dbReference type="SUPFAM" id="SSF51316">
    <property type="entry name" value="Mss4-like"/>
    <property type="match status" value="1"/>
</dbReference>
<dbReference type="FunFam" id="2.170.150.20:FF:000001">
    <property type="entry name" value="Peptide methionine sulfoxide reductase MsrB"/>
    <property type="match status" value="1"/>
</dbReference>
<dbReference type="EMBL" id="CP000473">
    <property type="protein sequence ID" value="ABJ81183.1"/>
    <property type="molecule type" value="Genomic_DNA"/>
</dbReference>
<feature type="binding site" evidence="6">
    <location>
        <position position="143"/>
    </location>
    <ligand>
        <name>Zn(2+)</name>
        <dbReference type="ChEBI" id="CHEBI:29105"/>
    </ligand>
</feature>
<keyword evidence="2 6" id="KW-0479">Metal-binding</keyword>
<dbReference type="GO" id="GO:0008270">
    <property type="term" value="F:zinc ion binding"/>
    <property type="evidence" value="ECO:0007669"/>
    <property type="project" value="UniProtKB-UniRule"/>
</dbReference>
<dbReference type="PANTHER" id="PTHR10173:SF52">
    <property type="entry name" value="METHIONINE-R-SULFOXIDE REDUCTASE B1"/>
    <property type="match status" value="1"/>
</dbReference>
<gene>
    <name evidence="6" type="primary">msrB</name>
    <name evidence="8" type="ordered locus">Acid_0169</name>
</gene>
<dbReference type="InParanoid" id="Q02CN3"/>
<dbReference type="GO" id="GO:0033743">
    <property type="term" value="F:peptide-methionine (R)-S-oxide reductase activity"/>
    <property type="evidence" value="ECO:0007669"/>
    <property type="project" value="UniProtKB-UniRule"/>
</dbReference>
<keyword evidence="3 6" id="KW-0862">Zinc</keyword>
<dbReference type="GO" id="GO:0005737">
    <property type="term" value="C:cytoplasm"/>
    <property type="evidence" value="ECO:0007669"/>
    <property type="project" value="TreeGrafter"/>
</dbReference>
<dbReference type="KEGG" id="sus:Acid_0169"/>
<dbReference type="HAMAP" id="MF_01400">
    <property type="entry name" value="MsrB"/>
    <property type="match status" value="1"/>
</dbReference>
<dbReference type="FunCoup" id="Q02CN3">
    <property type="interactions" value="539"/>
</dbReference>
<organism evidence="8">
    <name type="scientific">Solibacter usitatus (strain Ellin6076)</name>
    <dbReference type="NCBI Taxonomy" id="234267"/>
    <lineage>
        <taxon>Bacteria</taxon>
        <taxon>Pseudomonadati</taxon>
        <taxon>Acidobacteriota</taxon>
        <taxon>Terriglobia</taxon>
        <taxon>Bryobacterales</taxon>
        <taxon>Solibacteraceae</taxon>
        <taxon>Candidatus Solibacter</taxon>
    </lineage>
</organism>
<feature type="binding site" evidence="6">
    <location>
        <position position="94"/>
    </location>
    <ligand>
        <name>Zn(2+)</name>
        <dbReference type="ChEBI" id="CHEBI:29105"/>
    </ligand>
</feature>
<evidence type="ECO:0000256" key="1">
    <source>
        <dbReference type="ARBA" id="ARBA00007174"/>
    </source>
</evidence>
<dbReference type="STRING" id="234267.Acid_0169"/>
<evidence type="ECO:0000256" key="6">
    <source>
        <dbReference type="HAMAP-Rule" id="MF_01400"/>
    </source>
</evidence>
<protein>
    <recommendedName>
        <fullName evidence="6">Peptide methionine sulfoxide reductase MsrB</fullName>
        <ecNumber evidence="6">1.8.4.12</ecNumber>
    </recommendedName>
    <alternativeName>
        <fullName evidence="6">Peptide-methionine (R)-S-oxide reductase</fullName>
    </alternativeName>
</protein>
<dbReference type="HOGENOM" id="CLU_031040_8_2_0"/>
<dbReference type="Pfam" id="PF01641">
    <property type="entry name" value="SelR"/>
    <property type="match status" value="1"/>
</dbReference>
<evidence type="ECO:0000256" key="4">
    <source>
        <dbReference type="ARBA" id="ARBA00023002"/>
    </source>
</evidence>
<dbReference type="Gene3D" id="2.170.150.20">
    <property type="entry name" value="Peptide methionine sulfoxide reductase"/>
    <property type="match status" value="1"/>
</dbReference>
<comment type="catalytic activity">
    <reaction evidence="5 6">
        <text>L-methionyl-[protein] + [thioredoxin]-disulfide + H2O = L-methionyl-(R)-S-oxide-[protein] + [thioredoxin]-dithiol</text>
        <dbReference type="Rhea" id="RHEA:24164"/>
        <dbReference type="Rhea" id="RHEA-COMP:10698"/>
        <dbReference type="Rhea" id="RHEA-COMP:10700"/>
        <dbReference type="Rhea" id="RHEA-COMP:12313"/>
        <dbReference type="Rhea" id="RHEA-COMP:12314"/>
        <dbReference type="ChEBI" id="CHEBI:15377"/>
        <dbReference type="ChEBI" id="CHEBI:16044"/>
        <dbReference type="ChEBI" id="CHEBI:29950"/>
        <dbReference type="ChEBI" id="CHEBI:45764"/>
        <dbReference type="ChEBI" id="CHEBI:50058"/>
        <dbReference type="EC" id="1.8.4.12"/>
    </reaction>
</comment>
<keyword evidence="4 6" id="KW-0560">Oxidoreductase</keyword>
<proteinExistence type="inferred from homology"/>
<feature type="binding site" evidence="6">
    <location>
        <position position="146"/>
    </location>
    <ligand>
        <name>Zn(2+)</name>
        <dbReference type="ChEBI" id="CHEBI:29105"/>
    </ligand>
</feature>
<dbReference type="EC" id="1.8.4.12" evidence="6"/>
<dbReference type="InterPro" id="IPR002579">
    <property type="entry name" value="Met_Sox_Rdtase_MsrB_dom"/>
</dbReference>
<evidence type="ECO:0000313" key="8">
    <source>
        <dbReference type="EMBL" id="ABJ81183.1"/>
    </source>
</evidence>
<dbReference type="InterPro" id="IPR011057">
    <property type="entry name" value="Mss4-like_sf"/>
</dbReference>
<dbReference type="GO" id="GO:0006979">
    <property type="term" value="P:response to oxidative stress"/>
    <property type="evidence" value="ECO:0007669"/>
    <property type="project" value="InterPro"/>
</dbReference>
<dbReference type="AlphaFoldDB" id="Q02CN3"/>
<feature type="active site" description="Nucleophile" evidence="6">
    <location>
        <position position="166"/>
    </location>
</feature>
<dbReference type="eggNOG" id="COG0229">
    <property type="taxonomic scope" value="Bacteria"/>
</dbReference>
<evidence type="ECO:0000256" key="3">
    <source>
        <dbReference type="ARBA" id="ARBA00022833"/>
    </source>
</evidence>
<evidence type="ECO:0000256" key="2">
    <source>
        <dbReference type="ARBA" id="ARBA00022723"/>
    </source>
</evidence>
<comment type="similarity">
    <text evidence="1 6">Belongs to the MsrB Met sulfoxide reductase family.</text>
</comment>
<sequence>MPVAFAGLMALWYRRERPLPNPRQPGSGRPIRVVLFLDNGKRGETIQVNKIAKTDADWQKELTPEEFAVTRKKGTERAFTGRYWDNHEPGLYRCTCCGTTLFRANEKFDSGTGWPSFYAPAAEENVATETDSSLFMKRTEVLCSKCDAHLGHVFDDGPAPTGLRYCINSAALKFTPEKEK</sequence>
<name>Q02CN3_SOLUE</name>